<reference evidence="2" key="1">
    <citation type="submission" date="2018-02" db="EMBL/GenBank/DDBJ databases">
        <title>Rhizophora mucronata_Transcriptome.</title>
        <authorList>
            <person name="Meera S.P."/>
            <person name="Sreeshan A."/>
            <person name="Augustine A."/>
        </authorList>
    </citation>
    <scope>NUCLEOTIDE SEQUENCE</scope>
    <source>
        <tissue evidence="2">Leaf</tissue>
    </source>
</reference>
<feature type="compositionally biased region" description="Polar residues" evidence="1">
    <location>
        <begin position="9"/>
        <end position="27"/>
    </location>
</feature>
<protein>
    <submittedName>
        <fullName evidence="2">Uncharacterized protein</fullName>
    </submittedName>
</protein>
<sequence>MLKHIRNQLCRTRTPIQKNNMSLRADH</sequence>
<evidence type="ECO:0000256" key="1">
    <source>
        <dbReference type="SAM" id="MobiDB-lite"/>
    </source>
</evidence>
<evidence type="ECO:0000313" key="2">
    <source>
        <dbReference type="EMBL" id="MBX44844.1"/>
    </source>
</evidence>
<name>A0A2P2NQZ3_RHIMU</name>
<accession>A0A2P2NQZ3</accession>
<dbReference type="AlphaFoldDB" id="A0A2P2NQZ3"/>
<proteinExistence type="predicted"/>
<dbReference type="EMBL" id="GGEC01064360">
    <property type="protein sequence ID" value="MBX44844.1"/>
    <property type="molecule type" value="Transcribed_RNA"/>
</dbReference>
<organism evidence="2">
    <name type="scientific">Rhizophora mucronata</name>
    <name type="common">Asiatic mangrove</name>
    <dbReference type="NCBI Taxonomy" id="61149"/>
    <lineage>
        <taxon>Eukaryota</taxon>
        <taxon>Viridiplantae</taxon>
        <taxon>Streptophyta</taxon>
        <taxon>Embryophyta</taxon>
        <taxon>Tracheophyta</taxon>
        <taxon>Spermatophyta</taxon>
        <taxon>Magnoliopsida</taxon>
        <taxon>eudicotyledons</taxon>
        <taxon>Gunneridae</taxon>
        <taxon>Pentapetalae</taxon>
        <taxon>rosids</taxon>
        <taxon>fabids</taxon>
        <taxon>Malpighiales</taxon>
        <taxon>Rhizophoraceae</taxon>
        <taxon>Rhizophora</taxon>
    </lineage>
</organism>
<feature type="region of interest" description="Disordered" evidence="1">
    <location>
        <begin position="1"/>
        <end position="27"/>
    </location>
</feature>